<evidence type="ECO:0000313" key="3">
    <source>
        <dbReference type="EMBL" id="MCQ4815111.1"/>
    </source>
</evidence>
<evidence type="ECO:0000256" key="1">
    <source>
        <dbReference type="SAM" id="Phobius"/>
    </source>
</evidence>
<feature type="transmembrane region" description="Helical" evidence="1">
    <location>
        <begin position="241"/>
        <end position="258"/>
    </location>
</feature>
<organism evidence="3 4">
    <name type="scientific">Cloacibacillus evryensis</name>
    <dbReference type="NCBI Taxonomy" id="508460"/>
    <lineage>
        <taxon>Bacteria</taxon>
        <taxon>Thermotogati</taxon>
        <taxon>Synergistota</taxon>
        <taxon>Synergistia</taxon>
        <taxon>Synergistales</taxon>
        <taxon>Synergistaceae</taxon>
        <taxon>Cloacibacillus</taxon>
    </lineage>
</organism>
<name>A0AAW5K3C9_9BACT</name>
<dbReference type="InterPro" id="IPR036259">
    <property type="entry name" value="MFS_trans_sf"/>
</dbReference>
<feature type="transmembrane region" description="Helical" evidence="1">
    <location>
        <begin position="208"/>
        <end position="229"/>
    </location>
</feature>
<reference evidence="3 4" key="1">
    <citation type="submission" date="2022-06" db="EMBL/GenBank/DDBJ databases">
        <title>Isolation of gut microbiota from human fecal samples.</title>
        <authorList>
            <person name="Pamer E.G."/>
            <person name="Barat B."/>
            <person name="Waligurski E."/>
            <person name="Medina S."/>
            <person name="Paddock L."/>
            <person name="Mostad J."/>
        </authorList>
    </citation>
    <scope>NUCLEOTIDE SEQUENCE [LARGE SCALE GENOMIC DNA]</scope>
    <source>
        <strain evidence="3 4">DFI.9.90</strain>
    </source>
</reference>
<feature type="transmembrane region" description="Helical" evidence="1">
    <location>
        <begin position="12"/>
        <end position="36"/>
    </location>
</feature>
<dbReference type="EMBL" id="JANFYT010000027">
    <property type="protein sequence ID" value="MCQ4815111.1"/>
    <property type="molecule type" value="Genomic_DNA"/>
</dbReference>
<comment type="caution">
    <text evidence="3">The sequence shown here is derived from an EMBL/GenBank/DDBJ whole genome shotgun (WGS) entry which is preliminary data.</text>
</comment>
<sequence>MNKSIAPPRAEINVSVFNGTYYALYMFIFLLAELVIQDRAAAAVGAEAVVPAYCVGLIATAAGYLLLPLSRALVRGEAARRAMLVCAGAIFLFSFGLIVFVGSPFFFMLLAAVAMLAIGYVGAFVHYAAAVDMDGSPHLGITVGGAVCAAVLIQYLVQNYTKTAPALMASAAAALALSLWMPLKGQKDERRPLRPGAEESPKTANDKLTCVIAACLMSAAIGISDAIVTDFSARGDVTLSAYPRLFYAVSLVMAGFIADIKDRRCLPIATVCVLLFSVIVTSFLEGSFGFVISLATLYFLGGFVILYITLAFMEMAPRTAAPALWAGMGRVVRSLTIGFIAVPGVKLFQHAGHHLLTIISICLSLAVLLLFYAAGKLNNSSGEKSPAGGTAASFAGRYGLSSRENEIAELVIMSDDSINELAEQMAISGRAFQRSLTAIYEKTGTKSRLGLLRLYYECLAEEEAARESDTTA</sequence>
<dbReference type="SUPFAM" id="SSF46894">
    <property type="entry name" value="C-terminal effector domain of the bipartite response regulators"/>
    <property type="match status" value="1"/>
</dbReference>
<dbReference type="Gene3D" id="1.10.10.10">
    <property type="entry name" value="Winged helix-like DNA-binding domain superfamily/Winged helix DNA-binding domain"/>
    <property type="match status" value="1"/>
</dbReference>
<proteinExistence type="predicted"/>
<feature type="transmembrane region" description="Helical" evidence="1">
    <location>
        <begin position="265"/>
        <end position="284"/>
    </location>
</feature>
<keyword evidence="1" id="KW-0812">Transmembrane</keyword>
<feature type="transmembrane region" description="Helical" evidence="1">
    <location>
        <begin position="163"/>
        <end position="183"/>
    </location>
</feature>
<dbReference type="GO" id="GO:0006355">
    <property type="term" value="P:regulation of DNA-templated transcription"/>
    <property type="evidence" value="ECO:0007669"/>
    <property type="project" value="InterPro"/>
</dbReference>
<feature type="transmembrane region" description="Helical" evidence="1">
    <location>
        <begin position="290"/>
        <end position="312"/>
    </location>
</feature>
<dbReference type="SUPFAM" id="SSF103473">
    <property type="entry name" value="MFS general substrate transporter"/>
    <property type="match status" value="1"/>
</dbReference>
<feature type="domain" description="HTH luxR-type" evidence="2">
    <location>
        <begin position="397"/>
        <end position="455"/>
    </location>
</feature>
<feature type="transmembrane region" description="Helical" evidence="1">
    <location>
        <begin position="354"/>
        <end position="374"/>
    </location>
</feature>
<dbReference type="Proteomes" id="UP001205919">
    <property type="component" value="Unassembled WGS sequence"/>
</dbReference>
<feature type="transmembrane region" description="Helical" evidence="1">
    <location>
        <begin position="139"/>
        <end position="157"/>
    </location>
</feature>
<feature type="transmembrane region" description="Helical" evidence="1">
    <location>
        <begin position="324"/>
        <end position="342"/>
    </location>
</feature>
<gene>
    <name evidence="3" type="ORF">NE630_11780</name>
</gene>
<evidence type="ECO:0000259" key="2">
    <source>
        <dbReference type="SMART" id="SM00421"/>
    </source>
</evidence>
<dbReference type="SMART" id="SM00421">
    <property type="entry name" value="HTH_LUXR"/>
    <property type="match status" value="1"/>
</dbReference>
<keyword evidence="1" id="KW-0472">Membrane</keyword>
<evidence type="ECO:0000313" key="4">
    <source>
        <dbReference type="Proteomes" id="UP001205919"/>
    </source>
</evidence>
<keyword evidence="4" id="KW-1185">Reference proteome</keyword>
<dbReference type="AlphaFoldDB" id="A0AAW5K3C9"/>
<feature type="transmembrane region" description="Helical" evidence="1">
    <location>
        <begin position="106"/>
        <end position="127"/>
    </location>
</feature>
<keyword evidence="1" id="KW-1133">Transmembrane helix</keyword>
<dbReference type="InterPro" id="IPR016032">
    <property type="entry name" value="Sig_transdc_resp-reg_C-effctor"/>
</dbReference>
<accession>A0AAW5K3C9</accession>
<dbReference type="GO" id="GO:0003677">
    <property type="term" value="F:DNA binding"/>
    <property type="evidence" value="ECO:0007669"/>
    <property type="project" value="InterPro"/>
</dbReference>
<dbReference type="InterPro" id="IPR000792">
    <property type="entry name" value="Tscrpt_reg_LuxR_C"/>
</dbReference>
<protein>
    <recommendedName>
        <fullName evidence="2">HTH luxR-type domain-containing protein</fullName>
    </recommendedName>
</protein>
<dbReference type="RefSeq" id="WP_008709271.1">
    <property type="nucleotide sequence ID" value="NZ_CABKQM010000003.1"/>
</dbReference>
<dbReference type="InterPro" id="IPR036388">
    <property type="entry name" value="WH-like_DNA-bd_sf"/>
</dbReference>
<feature type="transmembrane region" description="Helical" evidence="1">
    <location>
        <begin position="82"/>
        <end position="100"/>
    </location>
</feature>
<feature type="transmembrane region" description="Helical" evidence="1">
    <location>
        <begin position="48"/>
        <end position="70"/>
    </location>
</feature>